<evidence type="ECO:0000313" key="2">
    <source>
        <dbReference type="Proteomes" id="UP000250235"/>
    </source>
</evidence>
<evidence type="ECO:0000313" key="1">
    <source>
        <dbReference type="EMBL" id="KZV28048.1"/>
    </source>
</evidence>
<name>A0A2Z7B3J2_9LAMI</name>
<organism evidence="1 2">
    <name type="scientific">Dorcoceras hygrometricum</name>
    <dbReference type="NCBI Taxonomy" id="472368"/>
    <lineage>
        <taxon>Eukaryota</taxon>
        <taxon>Viridiplantae</taxon>
        <taxon>Streptophyta</taxon>
        <taxon>Embryophyta</taxon>
        <taxon>Tracheophyta</taxon>
        <taxon>Spermatophyta</taxon>
        <taxon>Magnoliopsida</taxon>
        <taxon>eudicotyledons</taxon>
        <taxon>Gunneridae</taxon>
        <taxon>Pentapetalae</taxon>
        <taxon>asterids</taxon>
        <taxon>lamiids</taxon>
        <taxon>Lamiales</taxon>
        <taxon>Gesneriaceae</taxon>
        <taxon>Didymocarpoideae</taxon>
        <taxon>Trichosporeae</taxon>
        <taxon>Loxocarpinae</taxon>
        <taxon>Dorcoceras</taxon>
    </lineage>
</organism>
<accession>A0A2Z7B3J2</accession>
<proteinExistence type="predicted"/>
<gene>
    <name evidence="1" type="ORF">F511_06917</name>
</gene>
<reference evidence="1 2" key="1">
    <citation type="journal article" date="2015" name="Proc. Natl. Acad. Sci. U.S.A.">
        <title>The resurrection genome of Boea hygrometrica: A blueprint for survival of dehydration.</title>
        <authorList>
            <person name="Xiao L."/>
            <person name="Yang G."/>
            <person name="Zhang L."/>
            <person name="Yang X."/>
            <person name="Zhao S."/>
            <person name="Ji Z."/>
            <person name="Zhou Q."/>
            <person name="Hu M."/>
            <person name="Wang Y."/>
            <person name="Chen M."/>
            <person name="Xu Y."/>
            <person name="Jin H."/>
            <person name="Xiao X."/>
            <person name="Hu G."/>
            <person name="Bao F."/>
            <person name="Hu Y."/>
            <person name="Wan P."/>
            <person name="Li L."/>
            <person name="Deng X."/>
            <person name="Kuang T."/>
            <person name="Xiang C."/>
            <person name="Zhu J.K."/>
            <person name="Oliver M.J."/>
            <person name="He Y."/>
        </authorList>
    </citation>
    <scope>NUCLEOTIDE SEQUENCE [LARGE SCALE GENOMIC DNA]</scope>
    <source>
        <strain evidence="2">cv. XS01</strain>
    </source>
</reference>
<dbReference type="AlphaFoldDB" id="A0A2Z7B3J2"/>
<dbReference type="Proteomes" id="UP000250235">
    <property type="component" value="Unassembled WGS sequence"/>
</dbReference>
<keyword evidence="2" id="KW-1185">Reference proteome</keyword>
<sequence length="138" mass="16110">MPELDWSKISSWNSKGTPKLIRQFTSRSAVNIKMVHQLDVGAARRSSVEYEEQFKHRIKSSTEVSSKEDQLKEKIRRVAQERLQTRGDEDIFERLEEATSSNKTSSMKIRLMNKLESWLRTNQLDGRTDAIEPRSKEI</sequence>
<protein>
    <submittedName>
        <fullName evidence="1">Fatty acyl-CoA reductase 3-like</fullName>
    </submittedName>
</protein>
<dbReference type="EMBL" id="KV010193">
    <property type="protein sequence ID" value="KZV28048.1"/>
    <property type="molecule type" value="Genomic_DNA"/>
</dbReference>